<dbReference type="HOGENOM" id="CLU_1310033_0_0_1"/>
<feature type="non-terminal residue" evidence="2">
    <location>
        <position position="210"/>
    </location>
</feature>
<dbReference type="AlphaFoldDB" id="A0A066XGH9"/>
<feature type="region of interest" description="Disordered" evidence="1">
    <location>
        <begin position="73"/>
        <end position="117"/>
    </location>
</feature>
<protein>
    <submittedName>
        <fullName evidence="2">Uncharacterized protein</fullName>
    </submittedName>
</protein>
<dbReference type="Proteomes" id="UP000027238">
    <property type="component" value="Unassembled WGS sequence"/>
</dbReference>
<evidence type="ECO:0000313" key="2">
    <source>
        <dbReference type="EMBL" id="KDN66734.1"/>
    </source>
</evidence>
<dbReference type="EMBL" id="JMSE01000903">
    <property type="protein sequence ID" value="KDN66734.1"/>
    <property type="molecule type" value="Genomic_DNA"/>
</dbReference>
<comment type="caution">
    <text evidence="2">The sequence shown here is derived from an EMBL/GenBank/DDBJ whole genome shotgun (WGS) entry which is preliminary data.</text>
</comment>
<feature type="region of interest" description="Disordered" evidence="1">
    <location>
        <begin position="188"/>
        <end position="210"/>
    </location>
</feature>
<gene>
    <name evidence="2" type="ORF">CSUB01_12513</name>
</gene>
<feature type="compositionally biased region" description="Basic and acidic residues" evidence="1">
    <location>
        <begin position="188"/>
        <end position="200"/>
    </location>
</feature>
<sequence>MTTVHVFEPISGSGSSGILNYPLEGSNHSVWVKLVLPISQSVSGDELDSLLAPFCTLKLKRWMRKTHTCRESCPEDAACPAHSTTPRASEKASKKRKGSQEITEDDPQEPSKRLRITSYHVDRANTEATESVETVETVEAVETVKAVEAADATKALYQLRTKLGKVIHRDLRNIKTSEIDQLKTEAENVKTTTKEEKEYQKGLISDINYN</sequence>
<accession>A0A066XGH9</accession>
<evidence type="ECO:0000256" key="1">
    <source>
        <dbReference type="SAM" id="MobiDB-lite"/>
    </source>
</evidence>
<evidence type="ECO:0000313" key="3">
    <source>
        <dbReference type="Proteomes" id="UP000027238"/>
    </source>
</evidence>
<name>A0A066XGH9_COLSU</name>
<proteinExistence type="predicted"/>
<keyword evidence="3" id="KW-1185">Reference proteome</keyword>
<organism evidence="2 3">
    <name type="scientific">Colletotrichum sublineola</name>
    <name type="common">Sorghum anthracnose fungus</name>
    <dbReference type="NCBI Taxonomy" id="1173701"/>
    <lineage>
        <taxon>Eukaryota</taxon>
        <taxon>Fungi</taxon>
        <taxon>Dikarya</taxon>
        <taxon>Ascomycota</taxon>
        <taxon>Pezizomycotina</taxon>
        <taxon>Sordariomycetes</taxon>
        <taxon>Hypocreomycetidae</taxon>
        <taxon>Glomerellales</taxon>
        <taxon>Glomerellaceae</taxon>
        <taxon>Colletotrichum</taxon>
        <taxon>Colletotrichum graminicola species complex</taxon>
    </lineage>
</organism>
<reference evidence="3" key="1">
    <citation type="journal article" date="2014" name="Genome Announc.">
        <title>Draft genome sequence of Colletotrichum sublineola, a destructive pathogen of cultivated sorghum.</title>
        <authorList>
            <person name="Baroncelli R."/>
            <person name="Sanz-Martin J.M."/>
            <person name="Rech G.E."/>
            <person name="Sukno S.A."/>
            <person name="Thon M.R."/>
        </authorList>
    </citation>
    <scope>NUCLEOTIDE SEQUENCE [LARGE SCALE GENOMIC DNA]</scope>
    <source>
        <strain evidence="3">TX430BB</strain>
    </source>
</reference>